<comment type="cofactor">
    <cofactor evidence="1">
        <name>pyridoxal 5'-phosphate</name>
        <dbReference type="ChEBI" id="CHEBI:597326"/>
    </cofactor>
</comment>
<evidence type="ECO:0000256" key="5">
    <source>
        <dbReference type="ARBA" id="ARBA00022898"/>
    </source>
</evidence>
<keyword evidence="6" id="KW-0408">Iron</keyword>
<feature type="domain" description="Aminotransferase class V" evidence="9">
    <location>
        <begin position="8"/>
        <end position="370"/>
    </location>
</feature>
<dbReference type="GO" id="GO:0051536">
    <property type="term" value="F:iron-sulfur cluster binding"/>
    <property type="evidence" value="ECO:0007669"/>
    <property type="project" value="UniProtKB-KW"/>
</dbReference>
<keyword evidence="3" id="KW-0808">Transferase</keyword>
<dbReference type="PIRSF" id="PIRSF005572">
    <property type="entry name" value="NifS"/>
    <property type="match status" value="1"/>
</dbReference>
<dbReference type="InterPro" id="IPR015422">
    <property type="entry name" value="PyrdxlP-dep_Trfase_small"/>
</dbReference>
<dbReference type="InterPro" id="IPR015421">
    <property type="entry name" value="PyrdxlP-dep_Trfase_major"/>
</dbReference>
<comment type="similarity">
    <text evidence="2">Belongs to the class-V pyridoxal-phosphate-dependent aminotransferase family. NifS/IscS subfamily.</text>
</comment>
<dbReference type="EMBL" id="SSMC01000001">
    <property type="protein sequence ID" value="THD68866.1"/>
    <property type="molecule type" value="Genomic_DNA"/>
</dbReference>
<evidence type="ECO:0000259" key="9">
    <source>
        <dbReference type="Pfam" id="PF00266"/>
    </source>
</evidence>
<evidence type="ECO:0000256" key="2">
    <source>
        <dbReference type="ARBA" id="ARBA00006490"/>
    </source>
</evidence>
<protein>
    <submittedName>
        <fullName evidence="10">Cysteine desulfurase</fullName>
    </submittedName>
</protein>
<dbReference type="GO" id="GO:0031071">
    <property type="term" value="F:cysteine desulfurase activity"/>
    <property type="evidence" value="ECO:0007669"/>
    <property type="project" value="UniProtKB-EC"/>
</dbReference>
<dbReference type="PANTHER" id="PTHR11601">
    <property type="entry name" value="CYSTEINE DESULFURYLASE FAMILY MEMBER"/>
    <property type="match status" value="1"/>
</dbReference>
<dbReference type="GO" id="GO:0046872">
    <property type="term" value="F:metal ion binding"/>
    <property type="evidence" value="ECO:0007669"/>
    <property type="project" value="UniProtKB-KW"/>
</dbReference>
<comment type="catalytic activity">
    <reaction evidence="8">
        <text>(sulfur carrier)-H + L-cysteine = (sulfur carrier)-SH + L-alanine</text>
        <dbReference type="Rhea" id="RHEA:43892"/>
        <dbReference type="Rhea" id="RHEA-COMP:14737"/>
        <dbReference type="Rhea" id="RHEA-COMP:14739"/>
        <dbReference type="ChEBI" id="CHEBI:29917"/>
        <dbReference type="ChEBI" id="CHEBI:35235"/>
        <dbReference type="ChEBI" id="CHEBI:57972"/>
        <dbReference type="ChEBI" id="CHEBI:64428"/>
        <dbReference type="EC" id="2.8.1.7"/>
    </reaction>
</comment>
<dbReference type="Gene3D" id="3.90.1150.10">
    <property type="entry name" value="Aspartate Aminotransferase, domain 1"/>
    <property type="match status" value="1"/>
</dbReference>
<evidence type="ECO:0000313" key="11">
    <source>
        <dbReference type="Proteomes" id="UP000305939"/>
    </source>
</evidence>
<dbReference type="AlphaFoldDB" id="A0A4S3M1G0"/>
<name>A0A4S3M1G0_9FLAO</name>
<keyword evidence="4" id="KW-0479">Metal-binding</keyword>
<evidence type="ECO:0000256" key="3">
    <source>
        <dbReference type="ARBA" id="ARBA00022679"/>
    </source>
</evidence>
<evidence type="ECO:0000256" key="6">
    <source>
        <dbReference type="ARBA" id="ARBA00023004"/>
    </source>
</evidence>
<dbReference type="Pfam" id="PF00266">
    <property type="entry name" value="Aminotran_5"/>
    <property type="match status" value="1"/>
</dbReference>
<evidence type="ECO:0000256" key="4">
    <source>
        <dbReference type="ARBA" id="ARBA00022723"/>
    </source>
</evidence>
<evidence type="ECO:0000256" key="1">
    <source>
        <dbReference type="ARBA" id="ARBA00001933"/>
    </source>
</evidence>
<sequence length="394" mass="42976">MTSKYTRIYADYNATTPCDQRVVDTMMPYFNMHFGNPSSSHHAHGWLAMDAIDSASETLGTALGVSPGELVFTSGSTESINSILKGLYLKGRSKRNHIITSKAEHKAVLDTCQALEAEGAKVTYLDVTANGLVDTQQLKQHISDTTLVVAIMLANNETGVIQPLQEISELCKTYGSFLFSDATQALGKIPLDDFFDHVDFACFSSHKVYGPKGVGLTYIKDGNEKFLEAFMHGGGQQRKLRGGTYNTPGIVGMARAVELSVKNLEVEFARLRGLRDQLQEGLSAIEETVVNGAAASRLPNTLNVSFKYVDGEGLLRALSKQVSVSNGSACNSANVNPSHVLTAMGIPEVLAFSSIRFSLGRYTTQEEVEQIIAIVSREVAAQREANILWERRKR</sequence>
<reference evidence="10 11" key="1">
    <citation type="submission" date="2019-04" db="EMBL/GenBank/DDBJ databases">
        <title>Draft genome sequence of Robertkochia marina CC-AMO-30D.</title>
        <authorList>
            <person name="Hameed A."/>
            <person name="Lin S.-Y."/>
            <person name="Shahina M."/>
            <person name="Lai W.-A."/>
            <person name="Young C.-C."/>
        </authorList>
    </citation>
    <scope>NUCLEOTIDE SEQUENCE [LARGE SCALE GENOMIC DNA]</scope>
    <source>
        <strain evidence="10 11">CC-AMO-30D</strain>
    </source>
</reference>
<keyword evidence="5" id="KW-0663">Pyridoxal phosphate</keyword>
<dbReference type="InterPro" id="IPR016454">
    <property type="entry name" value="Cysteine_dSase"/>
</dbReference>
<evidence type="ECO:0000313" key="10">
    <source>
        <dbReference type="EMBL" id="THD68866.1"/>
    </source>
</evidence>
<dbReference type="InterPro" id="IPR015424">
    <property type="entry name" value="PyrdxlP-dep_Trfase"/>
</dbReference>
<keyword evidence="11" id="KW-1185">Reference proteome</keyword>
<gene>
    <name evidence="10" type="ORF">E7Z59_00620</name>
</gene>
<dbReference type="PANTHER" id="PTHR11601:SF34">
    <property type="entry name" value="CYSTEINE DESULFURASE"/>
    <property type="match status" value="1"/>
</dbReference>
<dbReference type="RefSeq" id="WP_136334356.1">
    <property type="nucleotide sequence ID" value="NZ_QXMP01000018.1"/>
</dbReference>
<dbReference type="InterPro" id="IPR000192">
    <property type="entry name" value="Aminotrans_V_dom"/>
</dbReference>
<dbReference type="OrthoDB" id="9808002at2"/>
<evidence type="ECO:0000256" key="7">
    <source>
        <dbReference type="ARBA" id="ARBA00023014"/>
    </source>
</evidence>
<comment type="caution">
    <text evidence="10">The sequence shown here is derived from an EMBL/GenBank/DDBJ whole genome shotgun (WGS) entry which is preliminary data.</text>
</comment>
<dbReference type="SUPFAM" id="SSF53383">
    <property type="entry name" value="PLP-dependent transferases"/>
    <property type="match status" value="1"/>
</dbReference>
<dbReference type="Gene3D" id="3.40.640.10">
    <property type="entry name" value="Type I PLP-dependent aspartate aminotransferase-like (Major domain)"/>
    <property type="match status" value="1"/>
</dbReference>
<organism evidence="10 11">
    <name type="scientific">Robertkochia marina</name>
    <dbReference type="NCBI Taxonomy" id="1227945"/>
    <lineage>
        <taxon>Bacteria</taxon>
        <taxon>Pseudomonadati</taxon>
        <taxon>Bacteroidota</taxon>
        <taxon>Flavobacteriia</taxon>
        <taxon>Flavobacteriales</taxon>
        <taxon>Flavobacteriaceae</taxon>
        <taxon>Robertkochia</taxon>
    </lineage>
</organism>
<proteinExistence type="inferred from homology"/>
<dbReference type="Proteomes" id="UP000305939">
    <property type="component" value="Unassembled WGS sequence"/>
</dbReference>
<accession>A0A4S3M1G0</accession>
<evidence type="ECO:0000256" key="8">
    <source>
        <dbReference type="ARBA" id="ARBA00050776"/>
    </source>
</evidence>
<keyword evidence="7" id="KW-0411">Iron-sulfur</keyword>